<keyword evidence="1" id="KW-1133">Transmembrane helix</keyword>
<dbReference type="Proteomes" id="UP001219525">
    <property type="component" value="Unassembled WGS sequence"/>
</dbReference>
<gene>
    <name evidence="2" type="ORF">GGX14DRAFT_567168</name>
</gene>
<evidence type="ECO:0000313" key="3">
    <source>
        <dbReference type="Proteomes" id="UP001219525"/>
    </source>
</evidence>
<keyword evidence="1" id="KW-0472">Membrane</keyword>
<feature type="transmembrane region" description="Helical" evidence="1">
    <location>
        <begin position="37"/>
        <end position="55"/>
    </location>
</feature>
<protein>
    <submittedName>
        <fullName evidence="2">Uncharacterized protein</fullName>
    </submittedName>
</protein>
<dbReference type="AlphaFoldDB" id="A0AAD6YFX1"/>
<sequence>MHGIWGRAKPSMDLPLPALVRTLASTLIGIRSRRERLVAEFLSAVSTLLAPYIFLGTLLIKRCLLCLCAWTPARTRAHFMLGFTLLTSLLLRYHTCSTFRLFLSQSRCAWATPRRCFIPFVADIVADGRTVATDTCSICNVIGMHAGIGDAYGYGMAEVVGAHMAQSNILVPVLAGIWKVKPTAGSRTPAYFRQRAVWKGVPIFLPHVFLLRVHRPSQAISQAMSGACTGGNDNGNRGLTTVGVGKRP</sequence>
<comment type="caution">
    <text evidence="2">The sequence shown here is derived from an EMBL/GenBank/DDBJ whole genome shotgun (WGS) entry which is preliminary data.</text>
</comment>
<proteinExistence type="predicted"/>
<evidence type="ECO:0000313" key="2">
    <source>
        <dbReference type="EMBL" id="KAJ7207866.1"/>
    </source>
</evidence>
<keyword evidence="3" id="KW-1185">Reference proteome</keyword>
<keyword evidence="1" id="KW-0812">Transmembrane</keyword>
<accession>A0AAD6YFX1</accession>
<name>A0AAD6YFX1_9AGAR</name>
<organism evidence="2 3">
    <name type="scientific">Mycena pura</name>
    <dbReference type="NCBI Taxonomy" id="153505"/>
    <lineage>
        <taxon>Eukaryota</taxon>
        <taxon>Fungi</taxon>
        <taxon>Dikarya</taxon>
        <taxon>Basidiomycota</taxon>
        <taxon>Agaricomycotina</taxon>
        <taxon>Agaricomycetes</taxon>
        <taxon>Agaricomycetidae</taxon>
        <taxon>Agaricales</taxon>
        <taxon>Marasmiineae</taxon>
        <taxon>Mycenaceae</taxon>
        <taxon>Mycena</taxon>
    </lineage>
</organism>
<evidence type="ECO:0000256" key="1">
    <source>
        <dbReference type="SAM" id="Phobius"/>
    </source>
</evidence>
<reference evidence="2" key="1">
    <citation type="submission" date="2023-03" db="EMBL/GenBank/DDBJ databases">
        <title>Massive genome expansion in bonnet fungi (Mycena s.s.) driven by repeated elements and novel gene families across ecological guilds.</title>
        <authorList>
            <consortium name="Lawrence Berkeley National Laboratory"/>
            <person name="Harder C.B."/>
            <person name="Miyauchi S."/>
            <person name="Viragh M."/>
            <person name="Kuo A."/>
            <person name="Thoen E."/>
            <person name="Andreopoulos B."/>
            <person name="Lu D."/>
            <person name="Skrede I."/>
            <person name="Drula E."/>
            <person name="Henrissat B."/>
            <person name="Morin E."/>
            <person name="Kohler A."/>
            <person name="Barry K."/>
            <person name="LaButti K."/>
            <person name="Morin E."/>
            <person name="Salamov A."/>
            <person name="Lipzen A."/>
            <person name="Mereny Z."/>
            <person name="Hegedus B."/>
            <person name="Baldrian P."/>
            <person name="Stursova M."/>
            <person name="Weitz H."/>
            <person name="Taylor A."/>
            <person name="Grigoriev I.V."/>
            <person name="Nagy L.G."/>
            <person name="Martin F."/>
            <person name="Kauserud H."/>
        </authorList>
    </citation>
    <scope>NUCLEOTIDE SEQUENCE</scope>
    <source>
        <strain evidence="2">9144</strain>
    </source>
</reference>
<dbReference type="EMBL" id="JARJCW010000035">
    <property type="protein sequence ID" value="KAJ7207866.1"/>
    <property type="molecule type" value="Genomic_DNA"/>
</dbReference>